<sequence>MSVPLVGISYKGSNYSFCGKNTLSKKNKNGEGDAIVEFDALELDGEGDDPKPSKMEIMLSTLKEKLEPADYAELMTKLGIEEDISNAELLEKLTELLGEIKGAKKEEGEEEKPEGEEEEKDMAEDRKAFIKKCMEEGKDEGKDLETCSAEFKEKYPDPDKKEEGADELGKAEEESELAKKFKELEAKFSALEKKEELAGVTATVENLVKDKHLAPIQKDLIIKLMAEVSPETQGDIEKFFRTTQKFSTHQDAGLLQSGPPGAGSAVLTPERKRELIELHGISGLIADKADKSKKLSWETNN</sequence>
<feature type="region of interest" description="Disordered" evidence="1">
    <location>
        <begin position="141"/>
        <end position="176"/>
    </location>
</feature>
<name>A0A0F9MEW0_9ZZZZ</name>
<feature type="compositionally biased region" description="Acidic residues" evidence="1">
    <location>
        <begin position="108"/>
        <end position="122"/>
    </location>
</feature>
<feature type="region of interest" description="Disordered" evidence="1">
    <location>
        <begin position="101"/>
        <end position="123"/>
    </location>
</feature>
<gene>
    <name evidence="2" type="ORF">LCGC14_1082720</name>
</gene>
<evidence type="ECO:0000313" key="2">
    <source>
        <dbReference type="EMBL" id="KKN05900.1"/>
    </source>
</evidence>
<reference evidence="2" key="1">
    <citation type="journal article" date="2015" name="Nature">
        <title>Complex archaea that bridge the gap between prokaryotes and eukaryotes.</title>
        <authorList>
            <person name="Spang A."/>
            <person name="Saw J.H."/>
            <person name="Jorgensen S.L."/>
            <person name="Zaremba-Niedzwiedzka K."/>
            <person name="Martijn J."/>
            <person name="Lind A.E."/>
            <person name="van Eijk R."/>
            <person name="Schleper C."/>
            <person name="Guy L."/>
            <person name="Ettema T.J."/>
        </authorList>
    </citation>
    <scope>NUCLEOTIDE SEQUENCE</scope>
</reference>
<dbReference type="EMBL" id="LAZR01004749">
    <property type="protein sequence ID" value="KKN05900.1"/>
    <property type="molecule type" value="Genomic_DNA"/>
</dbReference>
<proteinExistence type="predicted"/>
<protein>
    <submittedName>
        <fullName evidence="2">Uncharacterized protein</fullName>
    </submittedName>
</protein>
<accession>A0A0F9MEW0</accession>
<organism evidence="2">
    <name type="scientific">marine sediment metagenome</name>
    <dbReference type="NCBI Taxonomy" id="412755"/>
    <lineage>
        <taxon>unclassified sequences</taxon>
        <taxon>metagenomes</taxon>
        <taxon>ecological metagenomes</taxon>
    </lineage>
</organism>
<comment type="caution">
    <text evidence="2">The sequence shown here is derived from an EMBL/GenBank/DDBJ whole genome shotgun (WGS) entry which is preliminary data.</text>
</comment>
<dbReference type="AlphaFoldDB" id="A0A0F9MEW0"/>
<evidence type="ECO:0000256" key="1">
    <source>
        <dbReference type="SAM" id="MobiDB-lite"/>
    </source>
</evidence>